<proteinExistence type="predicted"/>
<dbReference type="OrthoDB" id="571052at2"/>
<dbReference type="EMBL" id="PJEO01000056">
    <property type="protein sequence ID" value="PKQ43832.1"/>
    <property type="molecule type" value="Genomic_DNA"/>
</dbReference>
<reference evidence="2 3" key="1">
    <citation type="submission" date="2017-12" db="EMBL/GenBank/DDBJ databases">
        <title>Confluentibacter flavum sp. nov., isolated from the saline lake.</title>
        <authorList>
            <person name="Yu L."/>
        </authorList>
    </citation>
    <scope>NUCLEOTIDE SEQUENCE [LARGE SCALE GENOMIC DNA]</scope>
    <source>
        <strain evidence="2 3">3B</strain>
    </source>
</reference>
<organism evidence="2 3">
    <name type="scientific">Confluentibacter flavum</name>
    <dbReference type="NCBI Taxonomy" id="1909700"/>
    <lineage>
        <taxon>Bacteria</taxon>
        <taxon>Pseudomonadati</taxon>
        <taxon>Bacteroidota</taxon>
        <taxon>Flavobacteriia</taxon>
        <taxon>Flavobacteriales</taxon>
        <taxon>Flavobacteriaceae</taxon>
        <taxon>Confluentibacter</taxon>
    </lineage>
</organism>
<evidence type="ECO:0000313" key="3">
    <source>
        <dbReference type="Proteomes" id="UP000233435"/>
    </source>
</evidence>
<protein>
    <submittedName>
        <fullName evidence="2">CHRD domain protein</fullName>
    </submittedName>
</protein>
<dbReference type="PROSITE" id="PS50933">
    <property type="entry name" value="CHRD"/>
    <property type="match status" value="1"/>
</dbReference>
<evidence type="ECO:0000313" key="2">
    <source>
        <dbReference type="EMBL" id="PKQ43832.1"/>
    </source>
</evidence>
<evidence type="ECO:0000259" key="1">
    <source>
        <dbReference type="PROSITE" id="PS50933"/>
    </source>
</evidence>
<dbReference type="Pfam" id="PF07452">
    <property type="entry name" value="CHRD"/>
    <property type="match status" value="1"/>
</dbReference>
<dbReference type="AlphaFoldDB" id="A0A2N3HG14"/>
<sequence length="135" mass="13961">MVFTTHLSGDNEVPARDTNATGEVIVRISKDELSIHFKLIVANVQTNITGSHFHMGPAGVNAGVVVNLLNISDSPPNTSAPVNGVLAEGTITASNLSGALSGMPLSDLISAIKAGNIYVNVHTTTYPGGEIRGQL</sequence>
<gene>
    <name evidence="2" type="ORF">CSW08_17635</name>
</gene>
<dbReference type="Proteomes" id="UP000233435">
    <property type="component" value="Unassembled WGS sequence"/>
</dbReference>
<name>A0A2N3HG14_9FLAO</name>
<dbReference type="InterPro" id="IPR010895">
    <property type="entry name" value="CHRD"/>
</dbReference>
<keyword evidence="3" id="KW-1185">Reference proteome</keyword>
<accession>A0A2N3HG14</accession>
<feature type="domain" description="CHRD" evidence="1">
    <location>
        <begin position="1"/>
        <end position="135"/>
    </location>
</feature>
<dbReference type="SMART" id="SM00754">
    <property type="entry name" value="CHRD"/>
    <property type="match status" value="1"/>
</dbReference>
<comment type="caution">
    <text evidence="2">The sequence shown here is derived from an EMBL/GenBank/DDBJ whole genome shotgun (WGS) entry which is preliminary data.</text>
</comment>